<organism evidence="3 4">
    <name type="scientific">Spirodela intermedia</name>
    <name type="common">Intermediate duckweed</name>
    <dbReference type="NCBI Taxonomy" id="51605"/>
    <lineage>
        <taxon>Eukaryota</taxon>
        <taxon>Viridiplantae</taxon>
        <taxon>Streptophyta</taxon>
        <taxon>Embryophyta</taxon>
        <taxon>Tracheophyta</taxon>
        <taxon>Spermatophyta</taxon>
        <taxon>Magnoliopsida</taxon>
        <taxon>Liliopsida</taxon>
        <taxon>Araceae</taxon>
        <taxon>Lemnoideae</taxon>
        <taxon>Spirodela</taxon>
    </lineage>
</organism>
<dbReference type="Proteomes" id="UP000663760">
    <property type="component" value="Chromosome 7"/>
</dbReference>
<keyword evidence="4" id="KW-1185">Reference proteome</keyword>
<proteinExistence type="predicted"/>
<accession>A0A7I8KP85</accession>
<reference evidence="3" key="1">
    <citation type="submission" date="2020-02" db="EMBL/GenBank/DDBJ databases">
        <authorList>
            <person name="Scholz U."/>
            <person name="Mascher M."/>
            <person name="Fiebig A."/>
        </authorList>
    </citation>
    <scope>NUCLEOTIDE SEQUENCE</scope>
</reference>
<dbReference type="EMBL" id="LR746270">
    <property type="protein sequence ID" value="CAA7399619.1"/>
    <property type="molecule type" value="Genomic_DNA"/>
</dbReference>
<sequence length="119" mass="13029">MFRTRKAAAIRHHPAPRPTSASKICPHCSKEYPSSKARNGHMRWCNRELPAAAAEPPLKKRSAPVREDEFDDEERQVASSLLHLCGDQSDEMLSSSIAIAGAAFLDLNLAPPEEKPGGL</sequence>
<evidence type="ECO:0000313" key="2">
    <source>
        <dbReference type="EMBL" id="CAA2623638.1"/>
    </source>
</evidence>
<protein>
    <submittedName>
        <fullName evidence="3">Uncharacterized protein</fullName>
    </submittedName>
</protein>
<feature type="compositionally biased region" description="Basic residues" evidence="1">
    <location>
        <begin position="1"/>
        <end position="15"/>
    </location>
</feature>
<dbReference type="AlphaFoldDB" id="A0A7I8KP85"/>
<dbReference type="EMBL" id="LR743594">
    <property type="protein sequence ID" value="CAA2623638.1"/>
    <property type="molecule type" value="Genomic_DNA"/>
</dbReference>
<name>A0A7I8KP85_SPIIN</name>
<evidence type="ECO:0000313" key="4">
    <source>
        <dbReference type="Proteomes" id="UP000663760"/>
    </source>
</evidence>
<feature type="region of interest" description="Disordered" evidence="1">
    <location>
        <begin position="1"/>
        <end position="23"/>
    </location>
</feature>
<gene>
    <name evidence="2" type="ORF">SI7747_07009560</name>
    <name evidence="3" type="ORF">SI8410_07010289</name>
</gene>
<evidence type="ECO:0000256" key="1">
    <source>
        <dbReference type="SAM" id="MobiDB-lite"/>
    </source>
</evidence>
<evidence type="ECO:0000313" key="3">
    <source>
        <dbReference type="EMBL" id="CAA7399619.1"/>
    </source>
</evidence>